<feature type="transmembrane region" description="Helical" evidence="9">
    <location>
        <begin position="386"/>
        <end position="410"/>
    </location>
</feature>
<dbReference type="GO" id="GO:0005524">
    <property type="term" value="F:ATP binding"/>
    <property type="evidence" value="ECO:0007669"/>
    <property type="project" value="UniProtKB-KW"/>
</dbReference>
<dbReference type="InterPro" id="IPR039421">
    <property type="entry name" value="Type_1_exporter"/>
</dbReference>
<evidence type="ECO:0000259" key="10">
    <source>
        <dbReference type="PROSITE" id="PS50893"/>
    </source>
</evidence>
<keyword evidence="5" id="KW-0547">Nucleotide-binding</keyword>
<feature type="transmembrane region" description="Helical" evidence="9">
    <location>
        <begin position="304"/>
        <end position="324"/>
    </location>
</feature>
<evidence type="ECO:0000256" key="2">
    <source>
        <dbReference type="ARBA" id="ARBA00022448"/>
    </source>
</evidence>
<dbReference type="AlphaFoldDB" id="A0A1U9JS99"/>
<dbReference type="GO" id="GO:0140359">
    <property type="term" value="F:ABC-type transporter activity"/>
    <property type="evidence" value="ECO:0007669"/>
    <property type="project" value="InterPro"/>
</dbReference>
<dbReference type="SMART" id="SM00382">
    <property type="entry name" value="AAA"/>
    <property type="match status" value="1"/>
</dbReference>
<name>A0A1U9JS99_9HYPH</name>
<dbReference type="PANTHER" id="PTHR24221">
    <property type="entry name" value="ATP-BINDING CASSETTE SUB-FAMILY B"/>
    <property type="match status" value="1"/>
</dbReference>
<dbReference type="InterPro" id="IPR036640">
    <property type="entry name" value="ABC1_TM_sf"/>
</dbReference>
<dbReference type="GO" id="GO:0016887">
    <property type="term" value="F:ATP hydrolysis activity"/>
    <property type="evidence" value="ECO:0007669"/>
    <property type="project" value="InterPro"/>
</dbReference>
<evidence type="ECO:0000256" key="3">
    <source>
        <dbReference type="ARBA" id="ARBA00022475"/>
    </source>
</evidence>
<keyword evidence="4 9" id="KW-0812">Transmembrane</keyword>
<dbReference type="InterPro" id="IPR003439">
    <property type="entry name" value="ABC_transporter-like_ATP-bd"/>
</dbReference>
<dbReference type="PROSITE" id="PS50929">
    <property type="entry name" value="ABC_TM1F"/>
    <property type="match status" value="1"/>
</dbReference>
<evidence type="ECO:0000313" key="13">
    <source>
        <dbReference type="Proteomes" id="UP000188912"/>
    </source>
</evidence>
<keyword evidence="3" id="KW-1003">Cell membrane</keyword>
<evidence type="ECO:0000256" key="1">
    <source>
        <dbReference type="ARBA" id="ARBA00004651"/>
    </source>
</evidence>
<feature type="transmembrane region" description="Helical" evidence="9">
    <location>
        <begin position="163"/>
        <end position="189"/>
    </location>
</feature>
<organism evidence="12 13">
    <name type="scientific">Candidatus Tokpelaia hoelldobleri</name>
    <dbReference type="NCBI Taxonomy" id="1902579"/>
    <lineage>
        <taxon>Bacteria</taxon>
        <taxon>Pseudomonadati</taxon>
        <taxon>Pseudomonadota</taxon>
        <taxon>Alphaproteobacteria</taxon>
        <taxon>Hyphomicrobiales</taxon>
        <taxon>Candidatus Tokpelaia</taxon>
    </lineage>
</organism>
<evidence type="ECO:0000256" key="4">
    <source>
        <dbReference type="ARBA" id="ARBA00022692"/>
    </source>
</evidence>
<sequence length="729" mass="79658">MADSKKNSASASDTAKWSEILLLAAREMGVTTSSELVRAASVWAKGENRDQAILDITLAAGLSGTFVDVDTQTLSPTLLPFVLEIGTDAGLVTAFDDEHVQVHLIVNGASFQRQFVRKELFGAQQRVLLLDRTGTVRDDRLDRHLDVRPESWFRGIFTSNWPILAQLGLGSLFGNLMAIGTSLFAMLVWDRVVPARSTTTLWVLVSGVATAMILEFIMRMARSSITDHFGKLADLKLSSMFFMRVLNIRNDARPRSPGTLISQLRDLDQMRELLTSSTLGVLLDLPFVLAFLLIIGLIGGKLVFVPVFAIPLIILPGLLAQFPLGKLANAGMEEGALRNAVLMESIYRAEDIKLLQAEPRFRKVWNEVNKTTGDISLKQRKLAAMLMYFSQMVQQLAYVGVVVAGVYGMLASDLTMGAVLACSILTSRTIAPLAQIPAVLGRLQSARVGKKALDGLLKLPLDHERGKDYYHKPVVLGKYNLNNVVYSYGPFEKPALIVPRLKIAAGEKIAILGRVGAGKSTLLRMLAGLSAPVNGQIMLDGTPIGLVDIADIRRDVGAMFQESSLFYGTLRDNLLIGNPLATDEEILIALRLAVADKLLLNQPHGLDLKLRESGLGLSGGQKQSMMLSRLFLRSPNVVILDEPTASLDEASEIEVLKNMQGWLGNRTLIVATHRYQVLSMVDRILVVDNGRIIRDGPKDEVLKNIAQNSQPVAKKQEKRVVSVTGAAIS</sequence>
<dbReference type="InterPro" id="IPR011527">
    <property type="entry name" value="ABC1_TM_dom"/>
</dbReference>
<dbReference type="InterPro" id="IPR003593">
    <property type="entry name" value="AAA+_ATPase"/>
</dbReference>
<protein>
    <submittedName>
        <fullName evidence="12">Type I secretion system ATPase</fullName>
    </submittedName>
</protein>
<evidence type="ECO:0000259" key="11">
    <source>
        <dbReference type="PROSITE" id="PS50929"/>
    </source>
</evidence>
<dbReference type="NCBIfam" id="TIGR03375">
    <property type="entry name" value="type_I_sec_LssB"/>
    <property type="match status" value="1"/>
</dbReference>
<gene>
    <name evidence="12" type="ORF">BHV28_00050</name>
</gene>
<feature type="domain" description="ABC transporter" evidence="10">
    <location>
        <begin position="479"/>
        <end position="714"/>
    </location>
</feature>
<evidence type="ECO:0000256" key="7">
    <source>
        <dbReference type="ARBA" id="ARBA00022989"/>
    </source>
</evidence>
<keyword evidence="6" id="KW-0067">ATP-binding</keyword>
<evidence type="ECO:0000313" key="12">
    <source>
        <dbReference type="EMBL" id="AQS40732.1"/>
    </source>
</evidence>
<keyword evidence="13" id="KW-1185">Reference proteome</keyword>
<evidence type="ECO:0000256" key="9">
    <source>
        <dbReference type="SAM" id="Phobius"/>
    </source>
</evidence>
<evidence type="ECO:0000256" key="6">
    <source>
        <dbReference type="ARBA" id="ARBA00022840"/>
    </source>
</evidence>
<dbReference type="InterPro" id="IPR027417">
    <property type="entry name" value="P-loop_NTPase"/>
</dbReference>
<accession>A0A1U9JS99</accession>
<dbReference type="InterPro" id="IPR017750">
    <property type="entry name" value="ATPase_T1SS"/>
</dbReference>
<dbReference type="PANTHER" id="PTHR24221:SF248">
    <property type="entry name" value="ABC TRANSPORTER TRANSMEMBRANE REGION"/>
    <property type="match status" value="1"/>
</dbReference>
<evidence type="ECO:0000256" key="8">
    <source>
        <dbReference type="ARBA" id="ARBA00023136"/>
    </source>
</evidence>
<keyword evidence="2" id="KW-0813">Transport</keyword>
<proteinExistence type="predicted"/>
<dbReference type="EMBL" id="CP017315">
    <property type="protein sequence ID" value="AQS40732.1"/>
    <property type="molecule type" value="Genomic_DNA"/>
</dbReference>
<dbReference type="Gene3D" id="3.40.50.300">
    <property type="entry name" value="P-loop containing nucleotide triphosphate hydrolases"/>
    <property type="match status" value="1"/>
</dbReference>
<feature type="transmembrane region" description="Helical" evidence="9">
    <location>
        <begin position="201"/>
        <end position="218"/>
    </location>
</feature>
<feature type="transmembrane region" description="Helical" evidence="9">
    <location>
        <begin position="273"/>
        <end position="298"/>
    </location>
</feature>
<dbReference type="SUPFAM" id="SSF90123">
    <property type="entry name" value="ABC transporter transmembrane region"/>
    <property type="match status" value="1"/>
</dbReference>
<dbReference type="FunFam" id="3.40.50.300:FF:000299">
    <property type="entry name" value="ABC transporter ATP-binding protein/permease"/>
    <property type="match status" value="1"/>
</dbReference>
<dbReference type="Gene3D" id="1.20.1560.10">
    <property type="entry name" value="ABC transporter type 1, transmembrane domain"/>
    <property type="match status" value="1"/>
</dbReference>
<dbReference type="Proteomes" id="UP000188912">
    <property type="component" value="Chromosome"/>
</dbReference>
<keyword evidence="7 9" id="KW-1133">Transmembrane helix</keyword>
<evidence type="ECO:0000256" key="5">
    <source>
        <dbReference type="ARBA" id="ARBA00022741"/>
    </source>
</evidence>
<dbReference type="KEGG" id="thd:BHV28_00050"/>
<reference evidence="12 13" key="1">
    <citation type="journal article" date="2010" name="Science">
        <title>Genomic comparison of the ants Camponotus floridanus and Harpegnathos saltator.</title>
        <authorList>
            <person name="Bonasio R."/>
            <person name="Zhang G."/>
            <person name="Ye C."/>
            <person name="Mutti N.S."/>
            <person name="Fang X."/>
            <person name="Qin N."/>
            <person name="Donahue G."/>
            <person name="Yang P."/>
            <person name="Li Q."/>
            <person name="Li C."/>
            <person name="Zhang P."/>
            <person name="Huang Z."/>
            <person name="Berger S.L."/>
            <person name="Reinberg D."/>
            <person name="Wang J."/>
            <person name="Liebig J."/>
        </authorList>
    </citation>
    <scope>NUCLEOTIDE SEQUENCE [LARGE SCALE GENOMIC DNA]</scope>
    <source>
        <strain evidence="12 13">Hsal</strain>
    </source>
</reference>
<dbReference type="SUPFAM" id="SSF52540">
    <property type="entry name" value="P-loop containing nucleoside triphosphate hydrolases"/>
    <property type="match status" value="1"/>
</dbReference>
<reference evidence="12 13" key="2">
    <citation type="journal article" date="2016" name="Sci. Rep.">
        <title>The genome of Rhizobiales bacteria in predatory ants reveals urease gene functions but no genes for nitrogen fixation.</title>
        <authorList>
            <person name="Neuvonen M.M."/>
            <person name="Tamarit D."/>
            <person name="Naslund K."/>
            <person name="Liebig J."/>
            <person name="Feldhaar H."/>
            <person name="Moran N.A."/>
            <person name="Guy L."/>
            <person name="Andersson S.G."/>
        </authorList>
    </citation>
    <scope>NUCLEOTIDE SEQUENCE [LARGE SCALE GENOMIC DNA]</scope>
    <source>
        <strain evidence="12 13">Hsal</strain>
    </source>
</reference>
<dbReference type="CDD" id="cd18587">
    <property type="entry name" value="ABC_6TM_LapB_like"/>
    <property type="match status" value="1"/>
</dbReference>
<dbReference type="Pfam" id="PF00005">
    <property type="entry name" value="ABC_tran"/>
    <property type="match status" value="1"/>
</dbReference>
<dbReference type="STRING" id="1902579.BHV28_00050"/>
<dbReference type="PROSITE" id="PS50893">
    <property type="entry name" value="ABC_TRANSPORTER_2"/>
    <property type="match status" value="1"/>
</dbReference>
<comment type="subcellular location">
    <subcellularLocation>
        <location evidence="1">Cell membrane</location>
        <topology evidence="1">Multi-pass membrane protein</topology>
    </subcellularLocation>
</comment>
<keyword evidence="8 9" id="KW-0472">Membrane</keyword>
<dbReference type="GO" id="GO:0034040">
    <property type="term" value="F:ATPase-coupled lipid transmembrane transporter activity"/>
    <property type="evidence" value="ECO:0007669"/>
    <property type="project" value="TreeGrafter"/>
</dbReference>
<feature type="domain" description="ABC transmembrane type-1" evidence="11">
    <location>
        <begin position="169"/>
        <end position="445"/>
    </location>
</feature>
<dbReference type="GO" id="GO:0005886">
    <property type="term" value="C:plasma membrane"/>
    <property type="evidence" value="ECO:0007669"/>
    <property type="project" value="UniProtKB-SubCell"/>
</dbReference>
<dbReference type="Pfam" id="PF00664">
    <property type="entry name" value="ABC_membrane"/>
    <property type="match status" value="1"/>
</dbReference>